<feature type="domain" description="FAD/NAD(P)-binding" evidence="3">
    <location>
        <begin position="7"/>
        <end position="288"/>
    </location>
</feature>
<name>A0A918KDM6_9GAMM</name>
<dbReference type="InterPro" id="IPR050097">
    <property type="entry name" value="Ferredoxin-NADP_redctase_2"/>
</dbReference>
<dbReference type="InterPro" id="IPR036188">
    <property type="entry name" value="FAD/NAD-bd_sf"/>
</dbReference>
<evidence type="ECO:0000259" key="3">
    <source>
        <dbReference type="Pfam" id="PF07992"/>
    </source>
</evidence>
<dbReference type="Gene3D" id="3.50.50.60">
    <property type="entry name" value="FAD/NAD(P)-binding domain"/>
    <property type="match status" value="2"/>
</dbReference>
<dbReference type="PANTHER" id="PTHR48105">
    <property type="entry name" value="THIOREDOXIN REDUCTASE 1-RELATED-RELATED"/>
    <property type="match status" value="1"/>
</dbReference>
<accession>A0A918KDM6</accession>
<gene>
    <name evidence="4" type="ORF">GCM10007392_27400</name>
</gene>
<protein>
    <submittedName>
        <fullName evidence="4">Thioredoxin reductase</fullName>
    </submittedName>
</protein>
<reference evidence="4" key="1">
    <citation type="journal article" date="2014" name="Int. J. Syst. Evol. Microbiol.">
        <title>Complete genome sequence of Corynebacterium casei LMG S-19264T (=DSM 44701T), isolated from a smear-ripened cheese.</title>
        <authorList>
            <consortium name="US DOE Joint Genome Institute (JGI-PGF)"/>
            <person name="Walter F."/>
            <person name="Albersmeier A."/>
            <person name="Kalinowski J."/>
            <person name="Ruckert C."/>
        </authorList>
    </citation>
    <scope>NUCLEOTIDE SEQUENCE</scope>
    <source>
        <strain evidence="4">KCTC 22169</strain>
    </source>
</reference>
<keyword evidence="2" id="KW-0560">Oxidoreductase</keyword>
<evidence type="ECO:0000256" key="2">
    <source>
        <dbReference type="ARBA" id="ARBA00023002"/>
    </source>
</evidence>
<dbReference type="GO" id="GO:0016491">
    <property type="term" value="F:oxidoreductase activity"/>
    <property type="evidence" value="ECO:0007669"/>
    <property type="project" value="UniProtKB-KW"/>
</dbReference>
<sequence length="314" mass="33907">MNSDHNDLIIIGGGPAGQSAALIAGRTRLKTVLINAETPRNLVTTASHGFLTRDGVHPSELLAIAKEQLQRYPSVQYVADQVEAVDRIDRGFSVTTSQGTILRTSRLIIATGHRDHLERLNLPGIESVYGKSVYPCPFCDGYEHADEAIAVFGFEAIQHFVPMMRLWSNDIVVFSNGRPLDTALKAELTDHGVAVEEAPVDQLMSDNGKLTQVVLQGGRSIPRQSGFVVDDYSSPATHFAESLGVVANDNNSWNMPVMANESGTTSIPGLYLIGDARIGFSGIAAAASEGGFCVEMIAHDIAMERWNSLSEVTR</sequence>
<reference evidence="4" key="2">
    <citation type="submission" date="2020-09" db="EMBL/GenBank/DDBJ databases">
        <authorList>
            <person name="Sun Q."/>
            <person name="Kim S."/>
        </authorList>
    </citation>
    <scope>NUCLEOTIDE SEQUENCE</scope>
    <source>
        <strain evidence="4">KCTC 22169</strain>
    </source>
</reference>
<evidence type="ECO:0000313" key="4">
    <source>
        <dbReference type="EMBL" id="GGX58170.1"/>
    </source>
</evidence>
<keyword evidence="1" id="KW-0285">Flavoprotein</keyword>
<dbReference type="RefSeq" id="WP_189609577.1">
    <property type="nucleotide sequence ID" value="NZ_BMXR01000006.1"/>
</dbReference>
<proteinExistence type="predicted"/>
<dbReference type="InterPro" id="IPR023753">
    <property type="entry name" value="FAD/NAD-binding_dom"/>
</dbReference>
<dbReference type="SUPFAM" id="SSF51905">
    <property type="entry name" value="FAD/NAD(P)-binding domain"/>
    <property type="match status" value="1"/>
</dbReference>
<dbReference type="PRINTS" id="PR00469">
    <property type="entry name" value="PNDRDTASEII"/>
</dbReference>
<keyword evidence="5" id="KW-1185">Reference proteome</keyword>
<dbReference type="Pfam" id="PF07992">
    <property type="entry name" value="Pyr_redox_2"/>
    <property type="match status" value="1"/>
</dbReference>
<organism evidence="4 5">
    <name type="scientific">Saccharospirillum salsuginis</name>
    <dbReference type="NCBI Taxonomy" id="418750"/>
    <lineage>
        <taxon>Bacteria</taxon>
        <taxon>Pseudomonadati</taxon>
        <taxon>Pseudomonadota</taxon>
        <taxon>Gammaproteobacteria</taxon>
        <taxon>Oceanospirillales</taxon>
        <taxon>Saccharospirillaceae</taxon>
        <taxon>Saccharospirillum</taxon>
    </lineage>
</organism>
<evidence type="ECO:0000256" key="1">
    <source>
        <dbReference type="ARBA" id="ARBA00022630"/>
    </source>
</evidence>
<dbReference type="Proteomes" id="UP000626148">
    <property type="component" value="Unassembled WGS sequence"/>
</dbReference>
<evidence type="ECO:0000313" key="5">
    <source>
        <dbReference type="Proteomes" id="UP000626148"/>
    </source>
</evidence>
<dbReference type="EMBL" id="BMXR01000006">
    <property type="protein sequence ID" value="GGX58170.1"/>
    <property type="molecule type" value="Genomic_DNA"/>
</dbReference>
<dbReference type="PRINTS" id="PR00368">
    <property type="entry name" value="FADPNR"/>
</dbReference>
<dbReference type="AlphaFoldDB" id="A0A918KDM6"/>
<comment type="caution">
    <text evidence="4">The sequence shown here is derived from an EMBL/GenBank/DDBJ whole genome shotgun (WGS) entry which is preliminary data.</text>
</comment>